<dbReference type="Gene3D" id="2.170.150.40">
    <property type="entry name" value="Domain of unknown function (DUF427)"/>
    <property type="match status" value="2"/>
</dbReference>
<keyword evidence="3" id="KW-1185">Reference proteome</keyword>
<dbReference type="AlphaFoldDB" id="A0A8H4J235"/>
<dbReference type="EMBL" id="WWBZ02000009">
    <property type="protein sequence ID" value="KAF4311655.1"/>
    <property type="molecule type" value="Genomic_DNA"/>
</dbReference>
<dbReference type="Pfam" id="PF04248">
    <property type="entry name" value="NTP_transf_9"/>
    <property type="match status" value="2"/>
</dbReference>
<evidence type="ECO:0000259" key="1">
    <source>
        <dbReference type="Pfam" id="PF04248"/>
    </source>
</evidence>
<proteinExistence type="predicted"/>
<gene>
    <name evidence="2" type="ORF">GTA08_BOTSDO12984</name>
</gene>
<dbReference type="InterPro" id="IPR038694">
    <property type="entry name" value="DUF427_sf"/>
</dbReference>
<dbReference type="PANTHER" id="PTHR34310">
    <property type="entry name" value="DUF427 DOMAIN PROTEIN (AFU_ORTHOLOGUE AFUA_3G02220)"/>
    <property type="match status" value="1"/>
</dbReference>
<evidence type="ECO:0000313" key="3">
    <source>
        <dbReference type="Proteomes" id="UP000572817"/>
    </source>
</evidence>
<comment type="caution">
    <text evidence="2">The sequence shown here is derived from an EMBL/GenBank/DDBJ whole genome shotgun (WGS) entry which is preliminary data.</text>
</comment>
<evidence type="ECO:0000313" key="2">
    <source>
        <dbReference type="EMBL" id="KAF4311655.1"/>
    </source>
</evidence>
<name>A0A8H4J235_9PEZI</name>
<accession>A0A8H4J235</accession>
<dbReference type="OrthoDB" id="18996at2759"/>
<organism evidence="2 3">
    <name type="scientific">Botryosphaeria dothidea</name>
    <dbReference type="NCBI Taxonomy" id="55169"/>
    <lineage>
        <taxon>Eukaryota</taxon>
        <taxon>Fungi</taxon>
        <taxon>Dikarya</taxon>
        <taxon>Ascomycota</taxon>
        <taxon>Pezizomycotina</taxon>
        <taxon>Dothideomycetes</taxon>
        <taxon>Dothideomycetes incertae sedis</taxon>
        <taxon>Botryosphaeriales</taxon>
        <taxon>Botryosphaeriaceae</taxon>
        <taxon>Botryosphaeria</taxon>
    </lineage>
</organism>
<feature type="domain" description="DUF427" evidence="1">
    <location>
        <begin position="32"/>
        <end position="69"/>
    </location>
</feature>
<sequence length="263" mass="29645">MPPFQPKDLASLARTLLQDGPHRTLPTTKRLRIQLNRQYVADTTRGLYVWEHPYYPYYYVPLASIPASARTVVERLHDGAATILRLTAADASTDRVLAFSDDLAGEKLAPLRGMVRVEFGAADAWFEEDVPIFVHPKDPFKRIDIVHSTRPVRVLVGGAEVARAASAQHLFETGLPPRYYLPPTSVDASVLRPSQTVTRCPYKGEAEYYDVVVGGETFKDVVWYYRHPTMESAPIVGHLCFYNEKVDIELDGEKLERPKTLFA</sequence>
<protein>
    <recommendedName>
        <fullName evidence="1">DUF427 domain-containing protein</fullName>
    </recommendedName>
</protein>
<reference evidence="2" key="1">
    <citation type="submission" date="2020-04" db="EMBL/GenBank/DDBJ databases">
        <title>Genome Assembly and Annotation of Botryosphaeria dothidea sdau 11-99, a Latent Pathogen of Apple Fruit Ring Rot in China.</title>
        <authorList>
            <person name="Yu C."/>
            <person name="Diao Y."/>
            <person name="Lu Q."/>
            <person name="Zhao J."/>
            <person name="Cui S."/>
            <person name="Peng C."/>
            <person name="He B."/>
            <person name="Liu H."/>
        </authorList>
    </citation>
    <scope>NUCLEOTIDE SEQUENCE [LARGE SCALE GENOMIC DNA]</scope>
    <source>
        <strain evidence="2">Sdau11-99</strain>
    </source>
</reference>
<dbReference type="Proteomes" id="UP000572817">
    <property type="component" value="Unassembled WGS sequence"/>
</dbReference>
<dbReference type="InterPro" id="IPR007361">
    <property type="entry name" value="DUF427"/>
</dbReference>
<feature type="domain" description="DUF427" evidence="1">
    <location>
        <begin position="152"/>
        <end position="244"/>
    </location>
</feature>
<dbReference type="PANTHER" id="PTHR34310:SF9">
    <property type="entry name" value="BLR5716 PROTEIN"/>
    <property type="match status" value="1"/>
</dbReference>